<dbReference type="PROSITE" id="PS00036">
    <property type="entry name" value="BZIP_BASIC"/>
    <property type="match status" value="1"/>
</dbReference>
<dbReference type="RefSeq" id="XP_050947778.1">
    <property type="nucleotide sequence ID" value="XM_051091821.1"/>
</dbReference>
<keyword evidence="5" id="KW-0010">Activator</keyword>
<evidence type="ECO:0000313" key="12">
    <source>
        <dbReference type="Proteomes" id="UP001652600"/>
    </source>
</evidence>
<evidence type="ECO:0000256" key="6">
    <source>
        <dbReference type="ARBA" id="ARBA00023163"/>
    </source>
</evidence>
<dbReference type="AlphaFoldDB" id="A0A1S3C869"/>
<evidence type="ECO:0000256" key="7">
    <source>
        <dbReference type="ARBA" id="ARBA00023242"/>
    </source>
</evidence>
<comment type="subcellular location">
    <subcellularLocation>
        <location evidence="1">Nucleus</location>
    </subcellularLocation>
</comment>
<keyword evidence="4" id="KW-0238">DNA-binding</keyword>
<dbReference type="GO" id="GO:0005634">
    <property type="term" value="C:nucleus"/>
    <property type="evidence" value="ECO:0007669"/>
    <property type="project" value="UniProtKB-SubCell"/>
</dbReference>
<dbReference type="Pfam" id="PF00170">
    <property type="entry name" value="bZIP_1"/>
    <property type="match status" value="1"/>
</dbReference>
<dbReference type="InterPro" id="IPR025422">
    <property type="entry name" value="TGA_domain"/>
</dbReference>
<evidence type="ECO:0000256" key="9">
    <source>
        <dbReference type="SAM" id="MobiDB-lite"/>
    </source>
</evidence>
<dbReference type="SMART" id="SM00338">
    <property type="entry name" value="BRLZ"/>
    <property type="match status" value="1"/>
</dbReference>
<keyword evidence="3" id="KW-0805">Transcription regulation</keyword>
<dbReference type="SUPFAM" id="SSF57959">
    <property type="entry name" value="Leucine zipper domain"/>
    <property type="match status" value="1"/>
</dbReference>
<feature type="domain" description="BZIP" evidence="10">
    <location>
        <begin position="197"/>
        <end position="241"/>
    </location>
</feature>
<feature type="domain" description="DOG1" evidence="11">
    <location>
        <begin position="258"/>
        <end position="467"/>
    </location>
</feature>
<keyword evidence="7" id="KW-0539">Nucleus</keyword>
<keyword evidence="8" id="KW-0175">Coiled coil</keyword>
<comment type="similarity">
    <text evidence="2">Belongs to the bZIP family.</text>
</comment>
<dbReference type="GO" id="GO:0003700">
    <property type="term" value="F:DNA-binding transcription factor activity"/>
    <property type="evidence" value="ECO:0007669"/>
    <property type="project" value="InterPro"/>
</dbReference>
<dbReference type="GO" id="GO:0000976">
    <property type="term" value="F:transcription cis-regulatory region binding"/>
    <property type="evidence" value="ECO:0007669"/>
    <property type="project" value="UniProtKB-ARBA"/>
</dbReference>
<dbReference type="InterPro" id="IPR004827">
    <property type="entry name" value="bZIP"/>
</dbReference>
<organism evidence="12 13">
    <name type="scientific">Cucumis melo</name>
    <name type="common">Muskmelon</name>
    <dbReference type="NCBI Taxonomy" id="3656"/>
    <lineage>
        <taxon>Eukaryota</taxon>
        <taxon>Viridiplantae</taxon>
        <taxon>Streptophyta</taxon>
        <taxon>Embryophyta</taxon>
        <taxon>Tracheophyta</taxon>
        <taxon>Spermatophyta</taxon>
        <taxon>Magnoliopsida</taxon>
        <taxon>eudicotyledons</taxon>
        <taxon>Gunneridae</taxon>
        <taxon>Pentapetalae</taxon>
        <taxon>rosids</taxon>
        <taxon>fabids</taxon>
        <taxon>Cucurbitales</taxon>
        <taxon>Cucurbitaceae</taxon>
        <taxon>Benincaseae</taxon>
        <taxon>Cucumis</taxon>
    </lineage>
</organism>
<dbReference type="PANTHER" id="PTHR45693:SF9">
    <property type="entry name" value="TRANSCRIPTION FACTOR TGA9"/>
    <property type="match status" value="1"/>
</dbReference>
<dbReference type="InParanoid" id="A0A1S3C869"/>
<proteinExistence type="inferred from homology"/>
<evidence type="ECO:0000256" key="1">
    <source>
        <dbReference type="ARBA" id="ARBA00004123"/>
    </source>
</evidence>
<dbReference type="Proteomes" id="UP001652600">
    <property type="component" value="Chromosome 11"/>
</dbReference>
<evidence type="ECO:0000256" key="2">
    <source>
        <dbReference type="ARBA" id="ARBA00007163"/>
    </source>
</evidence>
<dbReference type="RefSeq" id="XP_008458583.2">
    <property type="nucleotide sequence ID" value="XM_008460361.3"/>
</dbReference>
<evidence type="ECO:0000256" key="5">
    <source>
        <dbReference type="ARBA" id="ARBA00023159"/>
    </source>
</evidence>
<dbReference type="PROSITE" id="PS50217">
    <property type="entry name" value="BZIP"/>
    <property type="match status" value="1"/>
</dbReference>
<dbReference type="Gene3D" id="1.20.5.170">
    <property type="match status" value="1"/>
</dbReference>
<evidence type="ECO:0000313" key="14">
    <source>
        <dbReference type="RefSeq" id="XP_050947778.1"/>
    </source>
</evidence>
<dbReference type="GO" id="GO:0006351">
    <property type="term" value="P:DNA-templated transcription"/>
    <property type="evidence" value="ECO:0007669"/>
    <property type="project" value="InterPro"/>
</dbReference>
<dbReference type="PROSITE" id="PS51806">
    <property type="entry name" value="DOG1"/>
    <property type="match status" value="1"/>
</dbReference>
<sequence>MESQRVEETCSVYGINNNNLSSTLISNHDGQSFDFGELEQAIVLQGLDAMNKLDHYEPKQSFLSGKPAATLEMFPSWPIKYQQTSRGISLRKIEEMMRGSGNYNNSNNEEEDQMEILEKDHEGEEESEMSNRSTPREQHEHSYNTSCFNIINNIQPHQVLMVSTDVSTTALSSQHQYSLQQKRKGRGSISTSQKQLDAKTLRRLAQNREAARKSRLRKKAYVQQLENSRIKLTQLEQQFQQARSQGAGGGIVNHGSSAMWFDMEYVRWLEEEHRHTVELRGGLEAHVSDTELKVRVDACIYHYDQIFRLKGEAAKFDIFHLITGMWMSPAERCFLWIGGFRPSDLIKMLMSQLDPITEQQVMEIYKLQNSSQQAEDALSQGLDQLHQSLTDTVAAGPIIDGGINHMVLAMDKLSSLHGFLHQADILRQQTLHQLHRILTIRQAAKCFLVIGEYYSRLRALSSLWSSRLKEGIEDNSCQTSTHQQVHMVQPSHHYFSSSN</sequence>
<evidence type="ECO:0000259" key="10">
    <source>
        <dbReference type="PROSITE" id="PS50217"/>
    </source>
</evidence>
<feature type="coiled-coil region" evidence="8">
    <location>
        <begin position="218"/>
        <end position="245"/>
    </location>
</feature>
<dbReference type="Pfam" id="PF14144">
    <property type="entry name" value="DOG1"/>
    <property type="match status" value="1"/>
</dbReference>
<dbReference type="eggNOG" id="ENOG502QRFK">
    <property type="taxonomic scope" value="Eukaryota"/>
</dbReference>
<evidence type="ECO:0000256" key="3">
    <source>
        <dbReference type="ARBA" id="ARBA00023015"/>
    </source>
</evidence>
<name>A0A1S3C869_CUCME</name>
<evidence type="ECO:0000259" key="11">
    <source>
        <dbReference type="PROSITE" id="PS51806"/>
    </source>
</evidence>
<dbReference type="GeneID" id="103497943"/>
<protein>
    <submittedName>
        <fullName evidence="13 14">Transcription factor TGA2.2-like isoform X1</fullName>
    </submittedName>
</protein>
<gene>
    <name evidence="13 14" type="primary">LOC103497943</name>
</gene>
<accession>A0A1S3C869</accession>
<dbReference type="KEGG" id="cmo:103497943"/>
<feature type="region of interest" description="Disordered" evidence="9">
    <location>
        <begin position="120"/>
        <end position="140"/>
    </location>
</feature>
<dbReference type="PANTHER" id="PTHR45693">
    <property type="entry name" value="TRANSCRIPTION FACTOR TGA9"/>
    <property type="match status" value="1"/>
</dbReference>
<evidence type="ECO:0000256" key="4">
    <source>
        <dbReference type="ARBA" id="ARBA00023125"/>
    </source>
</evidence>
<evidence type="ECO:0000313" key="13">
    <source>
        <dbReference type="RefSeq" id="XP_008458583.2"/>
    </source>
</evidence>
<keyword evidence="6" id="KW-0804">Transcription</keyword>
<evidence type="ECO:0000256" key="8">
    <source>
        <dbReference type="SAM" id="Coils"/>
    </source>
</evidence>
<dbReference type="InterPro" id="IPR046347">
    <property type="entry name" value="bZIP_sf"/>
</dbReference>
<reference evidence="13 14" key="1">
    <citation type="submission" date="2025-05" db="UniProtKB">
        <authorList>
            <consortium name="RefSeq"/>
        </authorList>
    </citation>
    <scope>IDENTIFICATION</scope>
    <source>
        <tissue evidence="13 14">Stem</tissue>
    </source>
</reference>
<keyword evidence="12" id="KW-1185">Reference proteome</keyword>